<evidence type="ECO:0000313" key="2">
    <source>
        <dbReference type="Proteomes" id="UP001151760"/>
    </source>
</evidence>
<name>A0ABQ4YZ07_9ASTR</name>
<keyword evidence="2" id="KW-1185">Reference proteome</keyword>
<organism evidence="1 2">
    <name type="scientific">Tanacetum coccineum</name>
    <dbReference type="NCBI Taxonomy" id="301880"/>
    <lineage>
        <taxon>Eukaryota</taxon>
        <taxon>Viridiplantae</taxon>
        <taxon>Streptophyta</taxon>
        <taxon>Embryophyta</taxon>
        <taxon>Tracheophyta</taxon>
        <taxon>Spermatophyta</taxon>
        <taxon>Magnoliopsida</taxon>
        <taxon>eudicotyledons</taxon>
        <taxon>Gunneridae</taxon>
        <taxon>Pentapetalae</taxon>
        <taxon>asterids</taxon>
        <taxon>campanulids</taxon>
        <taxon>Asterales</taxon>
        <taxon>Asteraceae</taxon>
        <taxon>Asteroideae</taxon>
        <taxon>Anthemideae</taxon>
        <taxon>Anthemidinae</taxon>
        <taxon>Tanacetum</taxon>
    </lineage>
</organism>
<proteinExistence type="predicted"/>
<protein>
    <submittedName>
        <fullName evidence="1">Uncharacterized protein</fullName>
    </submittedName>
</protein>
<evidence type="ECO:0000313" key="1">
    <source>
        <dbReference type="EMBL" id="GJS82847.1"/>
    </source>
</evidence>
<comment type="caution">
    <text evidence="1">The sequence shown here is derived from an EMBL/GenBank/DDBJ whole genome shotgun (WGS) entry which is preliminary data.</text>
</comment>
<dbReference type="Proteomes" id="UP001151760">
    <property type="component" value="Unassembled WGS sequence"/>
</dbReference>
<reference evidence="1" key="2">
    <citation type="submission" date="2022-01" db="EMBL/GenBank/DDBJ databases">
        <authorList>
            <person name="Yamashiro T."/>
            <person name="Shiraishi A."/>
            <person name="Satake H."/>
            <person name="Nakayama K."/>
        </authorList>
    </citation>
    <scope>NUCLEOTIDE SEQUENCE</scope>
</reference>
<reference evidence="1" key="1">
    <citation type="journal article" date="2022" name="Int. J. Mol. Sci.">
        <title>Draft Genome of Tanacetum Coccineum: Genomic Comparison of Closely Related Tanacetum-Family Plants.</title>
        <authorList>
            <person name="Yamashiro T."/>
            <person name="Shiraishi A."/>
            <person name="Nakayama K."/>
            <person name="Satake H."/>
        </authorList>
    </citation>
    <scope>NUCLEOTIDE SEQUENCE</scope>
</reference>
<dbReference type="EMBL" id="BQNB010010855">
    <property type="protein sequence ID" value="GJS82847.1"/>
    <property type="molecule type" value="Genomic_DNA"/>
</dbReference>
<gene>
    <name evidence="1" type="ORF">Tco_0749388</name>
</gene>
<accession>A0ABQ4YZ07</accession>
<sequence length="128" mass="14397">MYNLGVIRFVRVDYGDYGRKMVKGVLVKIHGFNFLVDFVVIDYANEGEPSIVFGRNFLVTTKCKGYFGLGEIRIDLTMLEAERDIDNFLVNLVEDIDEVGCASSELVKMGKATRNKNLNVNKLTPPAI</sequence>